<reference evidence="1 2" key="1">
    <citation type="submission" date="2024-04" db="EMBL/GenBank/DDBJ databases">
        <authorList>
            <person name="Fracassetti M."/>
        </authorList>
    </citation>
    <scope>NUCLEOTIDE SEQUENCE [LARGE SCALE GENOMIC DNA]</scope>
</reference>
<dbReference type="AlphaFoldDB" id="A0AAV2FY39"/>
<sequence>MLGVPPPIELRGLPRSIPAVVSPFVVRVVAGWVSVARASSITISPAVSVPRGLLAVSIDPACGGESVSECRSSGGLPVGAEKDAGVTCAELFVQSISEH</sequence>
<name>A0AAV2FY39_9ROSI</name>
<dbReference type="Proteomes" id="UP001497516">
    <property type="component" value="Chromosome 7"/>
</dbReference>
<accession>A0AAV2FY39</accession>
<evidence type="ECO:0000313" key="1">
    <source>
        <dbReference type="EMBL" id="CAL1402458.1"/>
    </source>
</evidence>
<proteinExistence type="predicted"/>
<organism evidence="1 2">
    <name type="scientific">Linum trigynum</name>
    <dbReference type="NCBI Taxonomy" id="586398"/>
    <lineage>
        <taxon>Eukaryota</taxon>
        <taxon>Viridiplantae</taxon>
        <taxon>Streptophyta</taxon>
        <taxon>Embryophyta</taxon>
        <taxon>Tracheophyta</taxon>
        <taxon>Spermatophyta</taxon>
        <taxon>Magnoliopsida</taxon>
        <taxon>eudicotyledons</taxon>
        <taxon>Gunneridae</taxon>
        <taxon>Pentapetalae</taxon>
        <taxon>rosids</taxon>
        <taxon>fabids</taxon>
        <taxon>Malpighiales</taxon>
        <taxon>Linaceae</taxon>
        <taxon>Linum</taxon>
    </lineage>
</organism>
<evidence type="ECO:0000313" key="2">
    <source>
        <dbReference type="Proteomes" id="UP001497516"/>
    </source>
</evidence>
<protein>
    <submittedName>
        <fullName evidence="1">Uncharacterized protein</fullName>
    </submittedName>
</protein>
<gene>
    <name evidence="1" type="ORF">LTRI10_LOCUS42454</name>
</gene>
<dbReference type="EMBL" id="OZ034820">
    <property type="protein sequence ID" value="CAL1402458.1"/>
    <property type="molecule type" value="Genomic_DNA"/>
</dbReference>
<keyword evidence="2" id="KW-1185">Reference proteome</keyword>